<dbReference type="SMART" id="SM00382">
    <property type="entry name" value="AAA"/>
    <property type="match status" value="1"/>
</dbReference>
<dbReference type="RefSeq" id="WP_349639790.1">
    <property type="nucleotide sequence ID" value="NZ_CP090958.1"/>
</dbReference>
<dbReference type="InterPro" id="IPR003593">
    <property type="entry name" value="AAA+_ATPase"/>
</dbReference>
<feature type="transmembrane region" description="Helical" evidence="10">
    <location>
        <begin position="84"/>
        <end position="101"/>
    </location>
</feature>
<dbReference type="Pfam" id="PF00005">
    <property type="entry name" value="ABC_tran"/>
    <property type="match status" value="1"/>
</dbReference>
<keyword evidence="6 12" id="KW-0067">ATP-binding</keyword>
<evidence type="ECO:0000256" key="4">
    <source>
        <dbReference type="ARBA" id="ARBA00022692"/>
    </source>
</evidence>
<dbReference type="Proteomes" id="UP001209083">
    <property type="component" value="Chromosome"/>
</dbReference>
<feature type="transmembrane region" description="Helical" evidence="10">
    <location>
        <begin position="170"/>
        <end position="197"/>
    </location>
</feature>
<dbReference type="Pfam" id="PF12399">
    <property type="entry name" value="BCA_ABC_TP_C"/>
    <property type="match status" value="1"/>
</dbReference>
<dbReference type="InterPro" id="IPR003439">
    <property type="entry name" value="ABC_transporter-like_ATP-bd"/>
</dbReference>
<dbReference type="PANTHER" id="PTHR45772">
    <property type="entry name" value="CONSERVED COMPONENT OF ABC TRANSPORTER FOR NATURAL AMINO ACIDS-RELATED"/>
    <property type="match status" value="1"/>
</dbReference>
<evidence type="ECO:0000256" key="6">
    <source>
        <dbReference type="ARBA" id="ARBA00022840"/>
    </source>
</evidence>
<keyword evidence="2" id="KW-0813">Transport</keyword>
<evidence type="ECO:0000259" key="11">
    <source>
        <dbReference type="PROSITE" id="PS50893"/>
    </source>
</evidence>
<keyword evidence="5" id="KW-0547">Nucleotide-binding</keyword>
<dbReference type="InterPro" id="IPR043428">
    <property type="entry name" value="LivM-like"/>
</dbReference>
<keyword evidence="7 10" id="KW-1133">Transmembrane helix</keyword>
<feature type="domain" description="ABC transporter" evidence="11">
    <location>
        <begin position="436"/>
        <end position="681"/>
    </location>
</feature>
<evidence type="ECO:0000256" key="3">
    <source>
        <dbReference type="ARBA" id="ARBA00022475"/>
    </source>
</evidence>
<keyword evidence="3" id="KW-1003">Cell membrane</keyword>
<dbReference type="PROSITE" id="PS50893">
    <property type="entry name" value="ABC_TRANSPORTER_2"/>
    <property type="match status" value="1"/>
</dbReference>
<evidence type="ECO:0000256" key="8">
    <source>
        <dbReference type="ARBA" id="ARBA00023136"/>
    </source>
</evidence>
<keyword evidence="8 10" id="KW-0472">Membrane</keyword>
<evidence type="ECO:0000256" key="2">
    <source>
        <dbReference type="ARBA" id="ARBA00022448"/>
    </source>
</evidence>
<feature type="compositionally biased region" description="Low complexity" evidence="9">
    <location>
        <begin position="359"/>
        <end position="394"/>
    </location>
</feature>
<protein>
    <submittedName>
        <fullName evidence="12">ATP-binding cassette domain-containing protein</fullName>
    </submittedName>
</protein>
<evidence type="ECO:0000313" key="12">
    <source>
        <dbReference type="EMBL" id="WGW12982.1"/>
    </source>
</evidence>
<evidence type="ECO:0000313" key="13">
    <source>
        <dbReference type="Proteomes" id="UP001209083"/>
    </source>
</evidence>
<evidence type="ECO:0000256" key="1">
    <source>
        <dbReference type="ARBA" id="ARBA00004651"/>
    </source>
</evidence>
<keyword evidence="13" id="KW-1185">Reference proteome</keyword>
<reference evidence="12 13" key="1">
    <citation type="submission" date="2023-05" db="EMBL/GenBank/DDBJ databases">
        <title>Lithophilousrod everest ZFBP1038 complete genpme.</title>
        <authorList>
            <person name="Tian M."/>
        </authorList>
    </citation>
    <scope>NUCLEOTIDE SEQUENCE [LARGE SCALE GENOMIC DNA]</scope>
    <source>
        <strain evidence="12 13">ZFBP1038</strain>
    </source>
</reference>
<feature type="transmembrane region" description="Helical" evidence="10">
    <location>
        <begin position="134"/>
        <end position="150"/>
    </location>
</feature>
<name>A0ABY8QVC8_9MICO</name>
<feature type="transmembrane region" description="Helical" evidence="10">
    <location>
        <begin position="313"/>
        <end position="331"/>
    </location>
</feature>
<dbReference type="CDD" id="cd03219">
    <property type="entry name" value="ABC_Mj1267_LivG_branched"/>
    <property type="match status" value="1"/>
</dbReference>
<proteinExistence type="predicted"/>
<evidence type="ECO:0000256" key="5">
    <source>
        <dbReference type="ARBA" id="ARBA00022741"/>
    </source>
</evidence>
<feature type="transmembrane region" description="Helical" evidence="10">
    <location>
        <begin position="107"/>
        <end position="127"/>
    </location>
</feature>
<feature type="transmembrane region" description="Helical" evidence="10">
    <location>
        <begin position="55"/>
        <end position="72"/>
    </location>
</feature>
<feature type="transmembrane region" description="Helical" evidence="10">
    <location>
        <begin position="269"/>
        <end position="292"/>
    </location>
</feature>
<feature type="region of interest" description="Disordered" evidence="9">
    <location>
        <begin position="1"/>
        <end position="24"/>
    </location>
</feature>
<evidence type="ECO:0000256" key="9">
    <source>
        <dbReference type="SAM" id="MobiDB-lite"/>
    </source>
</evidence>
<feature type="transmembrane region" description="Helical" evidence="10">
    <location>
        <begin position="232"/>
        <end position="249"/>
    </location>
</feature>
<feature type="region of interest" description="Disordered" evidence="9">
    <location>
        <begin position="342"/>
        <end position="417"/>
    </location>
</feature>
<sequence length="695" mass="72016">MTTNLSPEAPKLTKAPPSLGAGRSRAKRSNLIGFGILLVVIVVIPFVVTPSLMNIAVFTLIFALPAIGLNLLMGLAGQVSLGQAAFFAVGAYTHGILLTKYDVPGPLAALIAVVVAMLIALLVGLPLMRLRGHYLALATLGLGFIVMIAVRESEFTGRTTGIYGIERPEVFGLVISSNGLFFWFVAPFVIVALILALNLSRSRAGRALSAVNDSELAAECLGVSTYALRLKVLVVSAGLAGLGGVFYAYQVTIVSPEIANFHYSVEMLLMVVIGGLGSVWGALAGAFVVELLGEGLRDVIPLLIPNASGEVQLVGYGLVLIIVIILLPGGLHQAVTSLLKRRRSGADGGSGAKNSRRPAAATGSTSTGATSGATSPDDPGATSGAASGATSPDDPGATSPDAASTPKHAESADADADIASSLPTISTPLEPGEVILRISDLSKQYGGVTAVDHVSFDVPAGRILGLIGPNGAGKTTCFNMISGALAPTTGEVTFLGQTISGHKPHIAANRGLTRTFQNLQVFSSTDVLGNVYMGRYRLGRAGIVRGMLGLQGSEQRAHRDTATSILDAMRLGDVAGTEAASLPFGRQRMMEVCRALAAEPALLLLDEPMAGLSGHERDMLAGLLRSLRDAGLTIVLVEHDVAQVMSLADSVAVLDDGVLIAHGDPESVRNDPKVMKAYLGTDNVDEARSELEELS</sequence>
<dbReference type="Gene3D" id="3.40.50.300">
    <property type="entry name" value="P-loop containing nucleotide triphosphate hydrolases"/>
    <property type="match status" value="1"/>
</dbReference>
<dbReference type="InterPro" id="IPR051120">
    <property type="entry name" value="ABC_AA/LPS_Transport"/>
</dbReference>
<dbReference type="SUPFAM" id="SSF52540">
    <property type="entry name" value="P-loop containing nucleoside triphosphate hydrolases"/>
    <property type="match status" value="1"/>
</dbReference>
<dbReference type="InterPro" id="IPR001851">
    <property type="entry name" value="ABC_transp_permease"/>
</dbReference>
<dbReference type="InterPro" id="IPR032823">
    <property type="entry name" value="BCA_ABC_TP_C"/>
</dbReference>
<organism evidence="12 13">
    <name type="scientific">Saxibacter everestensis</name>
    <dbReference type="NCBI Taxonomy" id="2909229"/>
    <lineage>
        <taxon>Bacteria</taxon>
        <taxon>Bacillati</taxon>
        <taxon>Actinomycetota</taxon>
        <taxon>Actinomycetes</taxon>
        <taxon>Micrococcales</taxon>
        <taxon>Brevibacteriaceae</taxon>
        <taxon>Saxibacter</taxon>
    </lineage>
</organism>
<dbReference type="GO" id="GO:0005524">
    <property type="term" value="F:ATP binding"/>
    <property type="evidence" value="ECO:0007669"/>
    <property type="project" value="UniProtKB-KW"/>
</dbReference>
<accession>A0ABY8QVC8</accession>
<keyword evidence="4 10" id="KW-0812">Transmembrane</keyword>
<comment type="subcellular location">
    <subcellularLocation>
        <location evidence="1">Cell membrane</location>
        <topology evidence="1">Multi-pass membrane protein</topology>
    </subcellularLocation>
</comment>
<gene>
    <name evidence="12" type="ORF">LWF01_04200</name>
</gene>
<dbReference type="InterPro" id="IPR027417">
    <property type="entry name" value="P-loop_NTPase"/>
</dbReference>
<evidence type="ECO:0000256" key="10">
    <source>
        <dbReference type="SAM" id="Phobius"/>
    </source>
</evidence>
<dbReference type="PANTHER" id="PTHR45772:SF2">
    <property type="entry name" value="ABC TRANSPORTER ATP-BINDING PROTEIN"/>
    <property type="match status" value="1"/>
</dbReference>
<dbReference type="EMBL" id="CP090958">
    <property type="protein sequence ID" value="WGW12982.1"/>
    <property type="molecule type" value="Genomic_DNA"/>
</dbReference>
<evidence type="ECO:0000256" key="7">
    <source>
        <dbReference type="ARBA" id="ARBA00022989"/>
    </source>
</evidence>
<dbReference type="Pfam" id="PF02653">
    <property type="entry name" value="BPD_transp_2"/>
    <property type="match status" value="1"/>
</dbReference>
<feature type="transmembrane region" description="Helical" evidence="10">
    <location>
        <begin position="31"/>
        <end position="49"/>
    </location>
</feature>
<dbReference type="CDD" id="cd06581">
    <property type="entry name" value="TM_PBP1_LivM_like"/>
    <property type="match status" value="1"/>
</dbReference>